<feature type="compositionally biased region" description="Basic and acidic residues" evidence="1">
    <location>
        <begin position="429"/>
        <end position="440"/>
    </location>
</feature>
<dbReference type="Proteomes" id="UP001153069">
    <property type="component" value="Unassembled WGS sequence"/>
</dbReference>
<protein>
    <submittedName>
        <fullName evidence="2">Uncharacterized protein</fullName>
    </submittedName>
</protein>
<evidence type="ECO:0000313" key="2">
    <source>
        <dbReference type="EMBL" id="CAB9496057.1"/>
    </source>
</evidence>
<dbReference type="OrthoDB" id="48894at2759"/>
<feature type="region of interest" description="Disordered" evidence="1">
    <location>
        <begin position="103"/>
        <end position="143"/>
    </location>
</feature>
<feature type="region of interest" description="Disordered" evidence="1">
    <location>
        <begin position="429"/>
        <end position="459"/>
    </location>
</feature>
<dbReference type="AlphaFoldDB" id="A0A9N8D485"/>
<reference evidence="2" key="1">
    <citation type="submission" date="2020-06" db="EMBL/GenBank/DDBJ databases">
        <authorList>
            <consortium name="Plant Systems Biology data submission"/>
        </authorList>
    </citation>
    <scope>NUCLEOTIDE SEQUENCE</scope>
    <source>
        <strain evidence="2">D6</strain>
    </source>
</reference>
<feature type="region of interest" description="Disordered" evidence="1">
    <location>
        <begin position="1"/>
        <end position="45"/>
    </location>
</feature>
<evidence type="ECO:0000313" key="3">
    <source>
        <dbReference type="Proteomes" id="UP001153069"/>
    </source>
</evidence>
<dbReference type="EMBL" id="CAICTM010000001">
    <property type="protein sequence ID" value="CAB9496057.1"/>
    <property type="molecule type" value="Genomic_DNA"/>
</dbReference>
<name>A0A9N8D485_9STRA</name>
<organism evidence="2 3">
    <name type="scientific">Seminavis robusta</name>
    <dbReference type="NCBI Taxonomy" id="568900"/>
    <lineage>
        <taxon>Eukaryota</taxon>
        <taxon>Sar</taxon>
        <taxon>Stramenopiles</taxon>
        <taxon>Ochrophyta</taxon>
        <taxon>Bacillariophyta</taxon>
        <taxon>Bacillariophyceae</taxon>
        <taxon>Bacillariophycidae</taxon>
        <taxon>Naviculales</taxon>
        <taxon>Naviculaceae</taxon>
        <taxon>Seminavis</taxon>
    </lineage>
</organism>
<comment type="caution">
    <text evidence="2">The sequence shown here is derived from an EMBL/GenBank/DDBJ whole genome shotgun (WGS) entry which is preliminary data.</text>
</comment>
<accession>A0A9N8D485</accession>
<feature type="compositionally biased region" description="Polar residues" evidence="1">
    <location>
        <begin position="21"/>
        <end position="32"/>
    </location>
</feature>
<proteinExistence type="predicted"/>
<gene>
    <name evidence="2" type="ORF">SEMRO_1_G000360.1</name>
</gene>
<evidence type="ECO:0000256" key="1">
    <source>
        <dbReference type="SAM" id="MobiDB-lite"/>
    </source>
</evidence>
<sequence length="625" mass="68965">MRMGGTPNKQGCRRLVGDPTMPSNSQQRNMNKSVDRPMLFDPSSVAPTSITVPALQQAPSNDTEVSSCVSGNSHHNWLDDYGKQNKDTLAAQDVHTKPINIAAKDPRFHCKRKNKSNDRSSTENHQRQAAPESPPMFPDDPMEGTQVFLAPVIVPPAEADNRRAQGFPSPPMKRSSVFETSNAAIAAAQEAPGLAESSSQETSSLSSHNSSAVSALTSSTTSSMAAALVKRLVDKGSMHSNSKARLQRHPATVRSTPIRIKPRVRPQEVQATDQGYASVAKLSAWLADDPTSTKKVRHVRRGANVIAKSRKFEKDLEGVILEENNIMTGAVKEKKDWLKSAFVHEAAEDEEEDHDCFHHDPNRHMMMMRTKPVNDDDCARSEFVVSNDTASSISVSDKKKWLQNAFRKEDESNGQRQRHFSIKARSDIGPVRESRDDITSRAKSMWKQKSEKRVPEAPMSAQKSVAALSPYNQRLPAIQDTPPRKSLEERMRDAVGPRASAPAPVMAQAAAAAVSHQPQQERHSVVGVVPMVDEDTTSVDFRAARQLLIQRSKNNGNELKVASKVQRRAGKFEQINKDTKRRMSATGLLKSTWETNGSPDKGASDAYTKSFVEDVAPMRSFEELP</sequence>
<feature type="compositionally biased region" description="Basic and acidic residues" evidence="1">
    <location>
        <begin position="115"/>
        <end position="126"/>
    </location>
</feature>
<keyword evidence="3" id="KW-1185">Reference proteome</keyword>